<reference evidence="1" key="2">
    <citation type="journal article" date="2022" name="Microb. Genom.">
        <title>A chromosome-scale genome assembly of the tomato pathogen Cladosporium fulvum reveals a compartmentalized genome architecture and the presence of a dispensable chromosome.</title>
        <authorList>
            <person name="Zaccaron A.Z."/>
            <person name="Chen L.H."/>
            <person name="Samaras A."/>
            <person name="Stergiopoulos I."/>
        </authorList>
    </citation>
    <scope>NUCLEOTIDE SEQUENCE</scope>
    <source>
        <strain evidence="1">Race5_Kim</strain>
    </source>
</reference>
<dbReference type="RefSeq" id="XP_047765503.1">
    <property type="nucleotide sequence ID" value="XM_047910764.1"/>
</dbReference>
<sequence>MPAWCAIKDVTGLRKYINADKEQYLGMEPASVFSGHPFARVLLAIAPDLKGFSEKLRFRARCLDTGLVAATTLYMDIYDVLGGDLERGIREIMPYMERLETTLKDWKDYNDPAHERNPLLSDHAIDEGPLKYDSLREQFLPVRNTSTTTGWRANKHVTRDDIARDPSCWKKDDWPGAFISSNVLCSLPIFATQAVNLTLHDVQCHGLNLCNNMDLVLAAAHWYNAAKISGTAPQSWPDMDFVIERENEVSRYLGTGDGTVCGAAKQFCLALGMTLPQVTGKSRVAIPHIGKNKSAKMSNISRFTPHDSGLRSMHTARHRHEKVAWTTLAHKNGLDLSRLYSVIKGYASSVGIRDPVLSGQWRATRRLSPSQLLKIIEEIFVEDEAYIHFDLHQFYMRCFSFMYEVLKHHREFISEKRAMAYSRRQMSFPFMVNEILWDAVALEGSKHGMKNTMLYHVGQILNAMQPSNLSVATTQAQRFSSRRIPEHLKPATLYSDTAVMAPSALQPSSLVVHEVELDEYKRLRGTYTVNMTDTRDWGDPGQINEDDGFAVREDEDGITVDNLRPNADCPCCHGKDGIRLFTLERIQCMQQVLREHRASGNMLDAQTA</sequence>
<reference evidence="1" key="1">
    <citation type="submission" date="2021-12" db="EMBL/GenBank/DDBJ databases">
        <authorList>
            <person name="Zaccaron A."/>
            <person name="Stergiopoulos I."/>
        </authorList>
    </citation>
    <scope>NUCLEOTIDE SEQUENCE</scope>
    <source>
        <strain evidence="1">Race5_Kim</strain>
    </source>
</reference>
<dbReference type="AlphaFoldDB" id="A0A9Q8PEV9"/>
<keyword evidence="2" id="KW-1185">Reference proteome</keyword>
<dbReference type="Proteomes" id="UP000756132">
    <property type="component" value="Chromosome 8"/>
</dbReference>
<organism evidence="1 2">
    <name type="scientific">Passalora fulva</name>
    <name type="common">Tomato leaf mold</name>
    <name type="synonym">Cladosporium fulvum</name>
    <dbReference type="NCBI Taxonomy" id="5499"/>
    <lineage>
        <taxon>Eukaryota</taxon>
        <taxon>Fungi</taxon>
        <taxon>Dikarya</taxon>
        <taxon>Ascomycota</taxon>
        <taxon>Pezizomycotina</taxon>
        <taxon>Dothideomycetes</taxon>
        <taxon>Dothideomycetidae</taxon>
        <taxon>Mycosphaerellales</taxon>
        <taxon>Mycosphaerellaceae</taxon>
        <taxon>Fulvia</taxon>
    </lineage>
</organism>
<dbReference type="EMBL" id="CP090170">
    <property type="protein sequence ID" value="UJO21137.1"/>
    <property type="molecule type" value="Genomic_DNA"/>
</dbReference>
<dbReference type="GeneID" id="71991494"/>
<evidence type="ECO:0000313" key="1">
    <source>
        <dbReference type="EMBL" id="UJO21137.1"/>
    </source>
</evidence>
<dbReference type="OrthoDB" id="3647597at2759"/>
<proteinExistence type="predicted"/>
<evidence type="ECO:0000313" key="2">
    <source>
        <dbReference type="Proteomes" id="UP000756132"/>
    </source>
</evidence>
<accession>A0A9Q8PEV9</accession>
<gene>
    <name evidence="1" type="ORF">CLAFUR5_11616</name>
</gene>
<protein>
    <submittedName>
        <fullName evidence="1">Uncharacterized protein</fullName>
    </submittedName>
</protein>
<name>A0A9Q8PEV9_PASFU</name>
<dbReference type="KEGG" id="ffu:CLAFUR5_11616"/>